<evidence type="ECO:0000313" key="7">
    <source>
        <dbReference type="Proteomes" id="UP000627934"/>
    </source>
</evidence>
<dbReference type="InterPro" id="IPR023631">
    <property type="entry name" value="Amidase_dom"/>
</dbReference>
<dbReference type="Pfam" id="PF01425">
    <property type="entry name" value="Amidase"/>
    <property type="match status" value="1"/>
</dbReference>
<proteinExistence type="inferred from homology"/>
<comment type="similarity">
    <text evidence="2">Belongs to the amidase family.</text>
</comment>
<dbReference type="InterPro" id="IPR020556">
    <property type="entry name" value="Amidase_CS"/>
</dbReference>
<dbReference type="PANTHER" id="PTHR46072">
    <property type="entry name" value="AMIDASE-RELATED-RELATED"/>
    <property type="match status" value="1"/>
</dbReference>
<dbReference type="AlphaFoldDB" id="A0A8H7MB71"/>
<dbReference type="GO" id="GO:0004040">
    <property type="term" value="F:amidase activity"/>
    <property type="evidence" value="ECO:0007669"/>
    <property type="project" value="UniProtKB-EC"/>
</dbReference>
<reference evidence="6" key="2">
    <citation type="journal article" date="2018" name="DNA Res.">
        <title>Comparative genome and transcriptome analyses reveal adaptations to opportunistic infections in woody plant degrading pathogens of Botryosphaeriaceae.</title>
        <authorList>
            <person name="Yan J.Y."/>
            <person name="Zhao W.S."/>
            <person name="Chen Z."/>
            <person name="Xing Q.K."/>
            <person name="Zhang W."/>
            <person name="Chethana K.W.T."/>
            <person name="Xue M.F."/>
            <person name="Xu J.P."/>
            <person name="Phillips A.J.L."/>
            <person name="Wang Y."/>
            <person name="Liu J.H."/>
            <person name="Liu M."/>
            <person name="Zhou Y."/>
            <person name="Jayawardena R.S."/>
            <person name="Manawasinghe I.S."/>
            <person name="Huang J.B."/>
            <person name="Qiao G.H."/>
            <person name="Fu C.Y."/>
            <person name="Guo F.F."/>
            <person name="Dissanayake A.J."/>
            <person name="Peng Y.L."/>
            <person name="Hyde K.D."/>
            <person name="Li X.H."/>
        </authorList>
    </citation>
    <scope>NUCLEOTIDE SEQUENCE</scope>
    <source>
        <strain evidence="6">CSS-01s</strain>
    </source>
</reference>
<evidence type="ECO:0000256" key="3">
    <source>
        <dbReference type="ARBA" id="ARBA00012922"/>
    </source>
</evidence>
<sequence>MRIDSWDSRAAQKRRQCAAKIPGHWKVPVSILHDLHEPLQDNRNNLLELDIVRRCGIMTERELRITESFTVKSLLEALASGELTSLEVTIAYSKRAAIAQQLKKVNCLTETFFAEAEARARSLDDMRAKGQLAGPLHGLPISLKDSFQVAGTQATLGIVSFLDEVSDSNSALVDILLELGAALYVKTNVPQTLGTVDSENNVFGRTLNPWNTMLTPGGSSGGEGALVALQGSPLGIGTDLGGSVRIPSLCCGVYGFKPTASRLPYGGQQSLNAPGTDFMLACAGPISRDLKALEVLVKVVIDARPALYDSTAIGVPWRDVSKLEKCKLRIGVVPEDPLFPSHPPVRNTMDEAVRILRSKGMELIYLDPGECHVADATEVAWKFFGLDETVFSHLKASGEPAVRSVAFINSLAAALPRKFLPDTSGMDKFRLLATLRHARAAISEDWRKMWQSNALDVVLC</sequence>
<evidence type="ECO:0000259" key="5">
    <source>
        <dbReference type="Pfam" id="PF01425"/>
    </source>
</evidence>
<evidence type="ECO:0000256" key="4">
    <source>
        <dbReference type="ARBA" id="ARBA00022801"/>
    </source>
</evidence>
<protein>
    <recommendedName>
        <fullName evidence="3">amidase</fullName>
        <ecNumber evidence="3">3.5.1.4</ecNumber>
    </recommendedName>
</protein>
<dbReference type="PANTHER" id="PTHR46072:SF3">
    <property type="entry name" value="AMIDASE"/>
    <property type="match status" value="1"/>
</dbReference>
<evidence type="ECO:0000256" key="2">
    <source>
        <dbReference type="ARBA" id="ARBA00009199"/>
    </source>
</evidence>
<keyword evidence="4" id="KW-0378">Hydrolase</keyword>
<dbReference type="SUPFAM" id="SSF75304">
    <property type="entry name" value="Amidase signature (AS) enzymes"/>
    <property type="match status" value="1"/>
</dbReference>
<evidence type="ECO:0000256" key="1">
    <source>
        <dbReference type="ARBA" id="ARBA00001311"/>
    </source>
</evidence>
<dbReference type="Proteomes" id="UP000627934">
    <property type="component" value="Unassembled WGS sequence"/>
</dbReference>
<gene>
    <name evidence="6" type="ORF">BFW01_g870</name>
</gene>
<accession>A0A8H7MB71</accession>
<reference evidence="6" key="1">
    <citation type="submission" date="2016-08" db="EMBL/GenBank/DDBJ databases">
        <authorList>
            <person name="Yan J."/>
        </authorList>
    </citation>
    <scope>NUCLEOTIDE SEQUENCE</scope>
    <source>
        <strain evidence="6">CSS-01s</strain>
    </source>
</reference>
<dbReference type="Gene3D" id="3.90.1300.10">
    <property type="entry name" value="Amidase signature (AS) domain"/>
    <property type="match status" value="1"/>
</dbReference>
<comment type="catalytic activity">
    <reaction evidence="1">
        <text>a monocarboxylic acid amide + H2O = a monocarboxylate + NH4(+)</text>
        <dbReference type="Rhea" id="RHEA:12020"/>
        <dbReference type="ChEBI" id="CHEBI:15377"/>
        <dbReference type="ChEBI" id="CHEBI:28938"/>
        <dbReference type="ChEBI" id="CHEBI:35757"/>
        <dbReference type="ChEBI" id="CHEBI:83628"/>
        <dbReference type="EC" id="3.5.1.4"/>
    </reaction>
</comment>
<name>A0A8H7MB71_9PEZI</name>
<dbReference type="EC" id="3.5.1.4" evidence="3"/>
<comment type="caution">
    <text evidence="6">The sequence shown here is derived from an EMBL/GenBank/DDBJ whole genome shotgun (WGS) entry which is preliminary data.</text>
</comment>
<dbReference type="EMBL" id="MDYX01000040">
    <property type="protein sequence ID" value="KAF9630308.1"/>
    <property type="molecule type" value="Genomic_DNA"/>
</dbReference>
<evidence type="ECO:0000313" key="6">
    <source>
        <dbReference type="EMBL" id="KAF9630308.1"/>
    </source>
</evidence>
<dbReference type="PROSITE" id="PS00571">
    <property type="entry name" value="AMIDASES"/>
    <property type="match status" value="1"/>
</dbReference>
<feature type="domain" description="Amidase" evidence="5">
    <location>
        <begin position="87"/>
        <end position="460"/>
    </location>
</feature>
<organism evidence="6 7">
    <name type="scientific">Lasiodiplodia theobromae</name>
    <dbReference type="NCBI Taxonomy" id="45133"/>
    <lineage>
        <taxon>Eukaryota</taxon>
        <taxon>Fungi</taxon>
        <taxon>Dikarya</taxon>
        <taxon>Ascomycota</taxon>
        <taxon>Pezizomycotina</taxon>
        <taxon>Dothideomycetes</taxon>
        <taxon>Dothideomycetes incertae sedis</taxon>
        <taxon>Botryosphaeriales</taxon>
        <taxon>Botryosphaeriaceae</taxon>
        <taxon>Lasiodiplodia</taxon>
    </lineage>
</organism>
<dbReference type="InterPro" id="IPR036928">
    <property type="entry name" value="AS_sf"/>
</dbReference>